<dbReference type="RefSeq" id="WP_252167512.1">
    <property type="nucleotide sequence ID" value="NZ_CP084930.1"/>
</dbReference>
<feature type="compositionally biased region" description="Low complexity" evidence="1">
    <location>
        <begin position="271"/>
        <end position="288"/>
    </location>
</feature>
<evidence type="ECO:0000313" key="4">
    <source>
        <dbReference type="Proteomes" id="UP001056937"/>
    </source>
</evidence>
<protein>
    <submittedName>
        <fullName evidence="3">Cell wall hydrolase</fullName>
    </submittedName>
</protein>
<proteinExistence type="predicted"/>
<dbReference type="GO" id="GO:0016787">
    <property type="term" value="F:hydrolase activity"/>
    <property type="evidence" value="ECO:0007669"/>
    <property type="project" value="UniProtKB-KW"/>
</dbReference>
<keyword evidence="3" id="KW-0378">Hydrolase</keyword>
<evidence type="ECO:0000256" key="1">
    <source>
        <dbReference type="SAM" id="MobiDB-lite"/>
    </source>
</evidence>
<dbReference type="EMBL" id="CP084930">
    <property type="protein sequence ID" value="USI73706.1"/>
    <property type="molecule type" value="Genomic_DNA"/>
</dbReference>
<accession>A0ABY4XAL1</accession>
<feature type="domain" description="Cell wall hydrolase SleB" evidence="2">
    <location>
        <begin position="120"/>
        <end position="229"/>
    </location>
</feature>
<dbReference type="InterPro" id="IPR011105">
    <property type="entry name" value="Cell_wall_hydrolase_SleB"/>
</dbReference>
<dbReference type="InterPro" id="IPR042047">
    <property type="entry name" value="SleB_dom1"/>
</dbReference>
<dbReference type="Gene3D" id="1.10.10.2520">
    <property type="entry name" value="Cell wall hydrolase SleB, domain 1"/>
    <property type="match status" value="1"/>
</dbReference>
<feature type="region of interest" description="Disordered" evidence="1">
    <location>
        <begin position="266"/>
        <end position="300"/>
    </location>
</feature>
<dbReference type="Pfam" id="PF07486">
    <property type="entry name" value="Hydrolase_2"/>
    <property type="match status" value="1"/>
</dbReference>
<keyword evidence="4" id="KW-1185">Reference proteome</keyword>
<dbReference type="Proteomes" id="UP001056937">
    <property type="component" value="Chromosome 1"/>
</dbReference>
<organism evidence="3 4">
    <name type="scientific">Sphingomonas morindae</name>
    <dbReference type="NCBI Taxonomy" id="1541170"/>
    <lineage>
        <taxon>Bacteria</taxon>
        <taxon>Pseudomonadati</taxon>
        <taxon>Pseudomonadota</taxon>
        <taxon>Alphaproteobacteria</taxon>
        <taxon>Sphingomonadales</taxon>
        <taxon>Sphingomonadaceae</taxon>
        <taxon>Sphingomonas</taxon>
    </lineage>
</organism>
<name>A0ABY4XAL1_9SPHN</name>
<gene>
    <name evidence="3" type="ORF">LHA26_04340</name>
</gene>
<evidence type="ECO:0000313" key="3">
    <source>
        <dbReference type="EMBL" id="USI73706.1"/>
    </source>
</evidence>
<evidence type="ECO:0000259" key="2">
    <source>
        <dbReference type="Pfam" id="PF07486"/>
    </source>
</evidence>
<reference evidence="3" key="1">
    <citation type="journal article" date="2022" name="Toxins">
        <title>Genomic Analysis of Sphingopyxis sp. USTB-05 for Biodegrading Cyanobacterial Hepatotoxins.</title>
        <authorList>
            <person name="Liu C."/>
            <person name="Xu Q."/>
            <person name="Zhao Z."/>
            <person name="Zhang H."/>
            <person name="Liu X."/>
            <person name="Yin C."/>
            <person name="Liu Y."/>
            <person name="Yan H."/>
        </authorList>
    </citation>
    <scope>NUCLEOTIDE SEQUENCE</scope>
    <source>
        <strain evidence="3">NBD5</strain>
    </source>
</reference>
<sequence>MLIARRDYDALVSFALICAFALALLTIGRQPPPARHGVAPSALAGAPAAAPAGALLPPPPAVEPIDYAAMSADEARAYNAGIPFVANGLEAARPFIYTGSPADRAAARACLAAAMLYEAGDDRTGERAVGQVVLNRLRHPAFPKTVCGVVFQGAERSTGCQFTFTCDGALERPPLAAAWARASALADAALSGSVDRDVGLATHYHANYVVPYWRGSLDKIAGVGAHIFYRWTGWWGTRGAFAGRLQPLEPIDARLVALAGPGVLPGPQPGDPLATPGDAPATATATAAAPPPPPPSADLEVEGVPRRMLRGAIVRLKDEQASQFVVQLPADAHPNSFAMTGFSICADRPDCLVMGWTEQADLPRALPVMPIDQRRMAFTYRKSSALGIAQPRWDCSRFVRAAAGECLPGTGR</sequence>